<dbReference type="AlphaFoldDB" id="A0AA88DCV8"/>
<dbReference type="Pfam" id="PF02298">
    <property type="entry name" value="Cu_bind_like"/>
    <property type="match status" value="1"/>
</dbReference>
<dbReference type="PANTHER" id="PTHR33021">
    <property type="entry name" value="BLUE COPPER PROTEIN"/>
    <property type="match status" value="1"/>
</dbReference>
<evidence type="ECO:0000259" key="3">
    <source>
        <dbReference type="PROSITE" id="PS51485"/>
    </source>
</evidence>
<dbReference type="PANTHER" id="PTHR33021:SF253">
    <property type="entry name" value="EARLY NODULIN-LIKE PROTEIN 9"/>
    <property type="match status" value="1"/>
</dbReference>
<gene>
    <name evidence="4" type="ORF">TIFTF001_020658</name>
</gene>
<evidence type="ECO:0000313" key="5">
    <source>
        <dbReference type="Proteomes" id="UP001187192"/>
    </source>
</evidence>
<feature type="chain" id="PRO_5041652471" description="Phytocyanin domain-containing protein" evidence="2">
    <location>
        <begin position="29"/>
        <end position="179"/>
    </location>
</feature>
<dbReference type="GO" id="GO:0009055">
    <property type="term" value="F:electron transfer activity"/>
    <property type="evidence" value="ECO:0007669"/>
    <property type="project" value="InterPro"/>
</dbReference>
<proteinExistence type="predicted"/>
<protein>
    <recommendedName>
        <fullName evidence="3">Phytocyanin domain-containing protein</fullName>
    </recommendedName>
</protein>
<reference evidence="4" key="1">
    <citation type="submission" date="2023-07" db="EMBL/GenBank/DDBJ databases">
        <title>draft genome sequence of fig (Ficus carica).</title>
        <authorList>
            <person name="Takahashi T."/>
            <person name="Nishimura K."/>
        </authorList>
    </citation>
    <scope>NUCLEOTIDE SEQUENCE</scope>
</reference>
<keyword evidence="2" id="KW-0732">Signal</keyword>
<dbReference type="Proteomes" id="UP001187192">
    <property type="component" value="Unassembled WGS sequence"/>
</dbReference>
<keyword evidence="5" id="KW-1185">Reference proteome</keyword>
<dbReference type="GO" id="GO:0005886">
    <property type="term" value="C:plasma membrane"/>
    <property type="evidence" value="ECO:0007669"/>
    <property type="project" value="TreeGrafter"/>
</dbReference>
<feature type="region of interest" description="Disordered" evidence="1">
    <location>
        <begin position="109"/>
        <end position="158"/>
    </location>
</feature>
<name>A0AA88DCV8_FICCA</name>
<organism evidence="4 5">
    <name type="scientific">Ficus carica</name>
    <name type="common">Common fig</name>
    <dbReference type="NCBI Taxonomy" id="3494"/>
    <lineage>
        <taxon>Eukaryota</taxon>
        <taxon>Viridiplantae</taxon>
        <taxon>Streptophyta</taxon>
        <taxon>Embryophyta</taxon>
        <taxon>Tracheophyta</taxon>
        <taxon>Spermatophyta</taxon>
        <taxon>Magnoliopsida</taxon>
        <taxon>eudicotyledons</taxon>
        <taxon>Gunneridae</taxon>
        <taxon>Pentapetalae</taxon>
        <taxon>rosids</taxon>
        <taxon>fabids</taxon>
        <taxon>Rosales</taxon>
        <taxon>Moraceae</taxon>
        <taxon>Ficeae</taxon>
        <taxon>Ficus</taxon>
    </lineage>
</organism>
<evidence type="ECO:0000313" key="4">
    <source>
        <dbReference type="EMBL" id="GMN51506.1"/>
    </source>
</evidence>
<dbReference type="InterPro" id="IPR008972">
    <property type="entry name" value="Cupredoxin"/>
</dbReference>
<feature type="domain" description="Phytocyanin" evidence="3">
    <location>
        <begin position="1"/>
        <end position="105"/>
    </location>
</feature>
<feature type="signal peptide" evidence="2">
    <location>
        <begin position="1"/>
        <end position="28"/>
    </location>
</feature>
<dbReference type="Gene3D" id="2.60.40.420">
    <property type="entry name" value="Cupredoxins - blue copper proteins"/>
    <property type="match status" value="1"/>
</dbReference>
<accession>A0AA88DCV8</accession>
<evidence type="ECO:0000256" key="2">
    <source>
        <dbReference type="SAM" id="SignalP"/>
    </source>
</evidence>
<comment type="caution">
    <text evidence="4">The sequence shown here is derived from an EMBL/GenBank/DDBJ whole genome shotgun (WGS) entry which is preliminary data.</text>
</comment>
<feature type="compositionally biased region" description="Pro residues" evidence="1">
    <location>
        <begin position="145"/>
        <end position="156"/>
    </location>
</feature>
<dbReference type="PROSITE" id="PS51485">
    <property type="entry name" value="PHYTOCYANIN"/>
    <property type="match status" value="1"/>
</dbReference>
<dbReference type="InterPro" id="IPR039391">
    <property type="entry name" value="Phytocyanin-like"/>
</dbReference>
<dbReference type="EMBL" id="BTGU01000038">
    <property type="protein sequence ID" value="GMN51506.1"/>
    <property type="molecule type" value="Genomic_DNA"/>
</dbReference>
<sequence length="179" mass="18857">MANTDSSIRAFQVLGLLCLTLLVQKSCGTNFTIGGSKVFKYPADQDSVLLVSEDDYHNCNTDHPLQKFDDGNTVFPFSESGPHYFISGKKDNCVKNEKVIVIVLSERNQTISPSPTPTPTTPPSPAPSSQESPSPPNGTAEGIPAPAPVSEPPPPSGASSVYMSFLGCIGALVASSFVI</sequence>
<dbReference type="InterPro" id="IPR003245">
    <property type="entry name" value="Phytocyanin_dom"/>
</dbReference>
<evidence type="ECO:0000256" key="1">
    <source>
        <dbReference type="SAM" id="MobiDB-lite"/>
    </source>
</evidence>
<feature type="compositionally biased region" description="Pro residues" evidence="1">
    <location>
        <begin position="114"/>
        <end position="126"/>
    </location>
</feature>
<dbReference type="SUPFAM" id="SSF49503">
    <property type="entry name" value="Cupredoxins"/>
    <property type="match status" value="1"/>
</dbReference>